<reference evidence="5" key="1">
    <citation type="submission" date="2025-08" db="UniProtKB">
        <authorList>
            <consortium name="RefSeq"/>
        </authorList>
    </citation>
    <scope>IDENTIFICATION</scope>
</reference>
<dbReference type="Proteomes" id="UP000695022">
    <property type="component" value="Unplaced"/>
</dbReference>
<proteinExistence type="predicted"/>
<dbReference type="SUPFAM" id="SSF52058">
    <property type="entry name" value="L domain-like"/>
    <property type="match status" value="1"/>
</dbReference>
<dbReference type="PRINTS" id="PR00019">
    <property type="entry name" value="LEURICHRPT"/>
</dbReference>
<evidence type="ECO:0000313" key="5">
    <source>
        <dbReference type="RefSeq" id="XP_014675349.1"/>
    </source>
</evidence>
<evidence type="ECO:0000256" key="1">
    <source>
        <dbReference type="ARBA" id="ARBA00022614"/>
    </source>
</evidence>
<dbReference type="InterPro" id="IPR001611">
    <property type="entry name" value="Leu-rich_rpt"/>
</dbReference>
<dbReference type="GeneID" id="106815408"/>
<keyword evidence="2" id="KW-0677">Repeat</keyword>
<dbReference type="Gene3D" id="3.80.10.10">
    <property type="entry name" value="Ribonuclease Inhibitor"/>
    <property type="match status" value="2"/>
</dbReference>
<feature type="compositionally biased region" description="Basic and acidic residues" evidence="3">
    <location>
        <begin position="258"/>
        <end position="268"/>
    </location>
</feature>
<evidence type="ECO:0000313" key="4">
    <source>
        <dbReference type="Proteomes" id="UP000695022"/>
    </source>
</evidence>
<evidence type="ECO:0000256" key="2">
    <source>
        <dbReference type="ARBA" id="ARBA00022737"/>
    </source>
</evidence>
<accession>A0ABM1ET28</accession>
<organism evidence="4 5">
    <name type="scientific">Priapulus caudatus</name>
    <name type="common">Priapulid worm</name>
    <dbReference type="NCBI Taxonomy" id="37621"/>
    <lineage>
        <taxon>Eukaryota</taxon>
        <taxon>Metazoa</taxon>
        <taxon>Ecdysozoa</taxon>
        <taxon>Scalidophora</taxon>
        <taxon>Priapulida</taxon>
        <taxon>Priapulimorpha</taxon>
        <taxon>Priapulimorphida</taxon>
        <taxon>Priapulidae</taxon>
        <taxon>Priapulus</taxon>
    </lineage>
</organism>
<dbReference type="InterPro" id="IPR050836">
    <property type="entry name" value="SDS22/Internalin_LRR"/>
</dbReference>
<sequence>MLRLDHNYIERLEECEFAGLNMLNYLDISNNKIKSIYALRVLPSLDDLYVARNRVTDLIGIFHFKRLQELDIAHNRLCSLDGFQGHMRITILRLSHNRLSDVVIAAKLPSLLELDISHNRLHSVATMRDQFVNLEALNVSHNRVNSMQDLKTLAVMPNLVELSVKGNPAVKGLTRKALLKAIPRLMVLNQRIVKSNVAAWKKSTSDMASDVSGAHLKMVADEIDTLEETTFAYKTALEHKITRLRIAAATLPGPQPRPEMEEKPESLPRLRSRSQMARSFPLSSKDSMEFNF</sequence>
<dbReference type="PANTHER" id="PTHR46652">
    <property type="entry name" value="LEUCINE-RICH REPEAT AND IQ DOMAIN-CONTAINING PROTEIN 1-RELATED"/>
    <property type="match status" value="1"/>
</dbReference>
<name>A0ABM1ET28_PRICU</name>
<protein>
    <submittedName>
        <fullName evidence="5">Internalin-A-like isoform X1</fullName>
    </submittedName>
</protein>
<gene>
    <name evidence="5" type="primary">LOC106815408</name>
</gene>
<dbReference type="RefSeq" id="XP_014675349.1">
    <property type="nucleotide sequence ID" value="XM_014819863.1"/>
</dbReference>
<dbReference type="PANTHER" id="PTHR46652:SF3">
    <property type="entry name" value="LEUCINE-RICH REPEAT-CONTAINING PROTEIN 9"/>
    <property type="match status" value="1"/>
</dbReference>
<evidence type="ECO:0000256" key="3">
    <source>
        <dbReference type="SAM" id="MobiDB-lite"/>
    </source>
</evidence>
<keyword evidence="4" id="KW-1185">Reference proteome</keyword>
<feature type="compositionally biased region" description="Polar residues" evidence="3">
    <location>
        <begin position="273"/>
        <end position="285"/>
    </location>
</feature>
<dbReference type="InterPro" id="IPR032675">
    <property type="entry name" value="LRR_dom_sf"/>
</dbReference>
<dbReference type="Pfam" id="PF13855">
    <property type="entry name" value="LRR_8"/>
    <property type="match status" value="1"/>
</dbReference>
<dbReference type="PROSITE" id="PS51450">
    <property type="entry name" value="LRR"/>
    <property type="match status" value="3"/>
</dbReference>
<keyword evidence="1" id="KW-0433">Leucine-rich repeat</keyword>
<feature type="region of interest" description="Disordered" evidence="3">
    <location>
        <begin position="251"/>
        <end position="292"/>
    </location>
</feature>